<gene>
    <name evidence="2" type="ORF">NA56DRAFT_749317</name>
</gene>
<organism evidence="2 3">
    <name type="scientific">Hyaloscypha hepaticicola</name>
    <dbReference type="NCBI Taxonomy" id="2082293"/>
    <lineage>
        <taxon>Eukaryota</taxon>
        <taxon>Fungi</taxon>
        <taxon>Dikarya</taxon>
        <taxon>Ascomycota</taxon>
        <taxon>Pezizomycotina</taxon>
        <taxon>Leotiomycetes</taxon>
        <taxon>Helotiales</taxon>
        <taxon>Hyaloscyphaceae</taxon>
        <taxon>Hyaloscypha</taxon>
    </lineage>
</organism>
<dbReference type="AlphaFoldDB" id="A0A2J6Q3N6"/>
<name>A0A2J6Q3N6_9HELO</name>
<evidence type="ECO:0000313" key="3">
    <source>
        <dbReference type="Proteomes" id="UP000235672"/>
    </source>
</evidence>
<feature type="region of interest" description="Disordered" evidence="1">
    <location>
        <begin position="16"/>
        <end position="45"/>
    </location>
</feature>
<proteinExistence type="predicted"/>
<keyword evidence="3" id="KW-1185">Reference proteome</keyword>
<reference evidence="2 3" key="1">
    <citation type="submission" date="2016-05" db="EMBL/GenBank/DDBJ databases">
        <title>A degradative enzymes factory behind the ericoid mycorrhizal symbiosis.</title>
        <authorList>
            <consortium name="DOE Joint Genome Institute"/>
            <person name="Martino E."/>
            <person name="Morin E."/>
            <person name="Grelet G."/>
            <person name="Kuo A."/>
            <person name="Kohler A."/>
            <person name="Daghino S."/>
            <person name="Barry K."/>
            <person name="Choi C."/>
            <person name="Cichocki N."/>
            <person name="Clum A."/>
            <person name="Copeland A."/>
            <person name="Hainaut M."/>
            <person name="Haridas S."/>
            <person name="Labutti K."/>
            <person name="Lindquist E."/>
            <person name="Lipzen A."/>
            <person name="Khouja H.-R."/>
            <person name="Murat C."/>
            <person name="Ohm R."/>
            <person name="Olson A."/>
            <person name="Spatafora J."/>
            <person name="Veneault-Fourrey C."/>
            <person name="Henrissat B."/>
            <person name="Grigoriev I."/>
            <person name="Martin F."/>
            <person name="Perotto S."/>
        </authorList>
    </citation>
    <scope>NUCLEOTIDE SEQUENCE [LARGE SCALE GENOMIC DNA]</scope>
    <source>
        <strain evidence="2 3">UAMH 7357</strain>
    </source>
</reference>
<protein>
    <submittedName>
        <fullName evidence="2">Uncharacterized protein</fullName>
    </submittedName>
</protein>
<evidence type="ECO:0000313" key="2">
    <source>
        <dbReference type="EMBL" id="PMD20895.1"/>
    </source>
</evidence>
<sequence length="134" mass="15492">MWEICDGRAVHNSRVTRSQLKPKWKERSSEAIQMKTSPDYKPRPRQPVFLSSSNFLPYQRILTVRYVERVQSWEPEGEAQRQPQSPQITVGTQVNICTLSVFASESCCADSPVTSEEPIIKQIFDRDLVTWGKY</sequence>
<evidence type="ECO:0000256" key="1">
    <source>
        <dbReference type="SAM" id="MobiDB-lite"/>
    </source>
</evidence>
<dbReference type="EMBL" id="KZ613483">
    <property type="protein sequence ID" value="PMD20895.1"/>
    <property type="molecule type" value="Genomic_DNA"/>
</dbReference>
<accession>A0A2J6Q3N6</accession>
<dbReference type="Proteomes" id="UP000235672">
    <property type="component" value="Unassembled WGS sequence"/>
</dbReference>